<evidence type="ECO:0000313" key="3">
    <source>
        <dbReference type="Proteomes" id="UP000717585"/>
    </source>
</evidence>
<feature type="region of interest" description="Disordered" evidence="1">
    <location>
        <begin position="1"/>
        <end position="62"/>
    </location>
</feature>
<dbReference type="InterPro" id="IPR040000">
    <property type="entry name" value="NOP9"/>
</dbReference>
<dbReference type="GO" id="GO:0030688">
    <property type="term" value="C:preribosome, small subunit precursor"/>
    <property type="evidence" value="ECO:0007669"/>
    <property type="project" value="TreeGrafter"/>
</dbReference>
<dbReference type="GO" id="GO:0003723">
    <property type="term" value="F:RNA binding"/>
    <property type="evidence" value="ECO:0007669"/>
    <property type="project" value="InterPro"/>
</dbReference>
<dbReference type="GO" id="GO:0000447">
    <property type="term" value="P:endonucleolytic cleavage in ITS1 to separate SSU-rRNA from 5.8S rRNA and LSU-rRNA from tricistronic rRNA transcript (SSU-rRNA, 5.8S rRNA, LSU-rRNA)"/>
    <property type="evidence" value="ECO:0007669"/>
    <property type="project" value="TreeGrafter"/>
</dbReference>
<dbReference type="Proteomes" id="UP000717585">
    <property type="component" value="Unassembled WGS sequence"/>
</dbReference>
<dbReference type="GO" id="GO:0000480">
    <property type="term" value="P:endonucleolytic cleavage in 5'-ETS of tricistronic rRNA transcript (SSU-rRNA, 5.8S rRNA, LSU-rRNA)"/>
    <property type="evidence" value="ECO:0007669"/>
    <property type="project" value="TreeGrafter"/>
</dbReference>
<feature type="compositionally biased region" description="Basic and acidic residues" evidence="1">
    <location>
        <begin position="25"/>
        <end position="62"/>
    </location>
</feature>
<protein>
    <submittedName>
        <fullName evidence="2">Uncharacterized protein</fullName>
    </submittedName>
</protein>
<feature type="compositionally biased region" description="Basic residues" evidence="1">
    <location>
        <begin position="15"/>
        <end position="24"/>
    </location>
</feature>
<dbReference type="GO" id="GO:0000056">
    <property type="term" value="P:ribosomal small subunit export from nucleus"/>
    <property type="evidence" value="ECO:0007669"/>
    <property type="project" value="TreeGrafter"/>
</dbReference>
<dbReference type="PANTHER" id="PTHR13102">
    <property type="entry name" value="NUCLEOLAR PROTEIN 9"/>
    <property type="match status" value="1"/>
</dbReference>
<dbReference type="AlphaFoldDB" id="A0A8J6E318"/>
<accession>A0A8J6E318</accession>
<name>A0A8J6E318_9EUKA</name>
<sequence>MKSRDNRRREEPYKSSRHSNHRQRHDNDRRRDHSSRDSRPRRDDDHHDDTRERQPNTRLNKEDYSLLHRVENIIRPSGRNGSVAMVEESAVIIDLLFSTMQGRANIFCKDVFGARMVERGLCYSTHKQFMGFFSELFTYLDAADERKFARFVNHQHASNAIQTLIALLPRALAMEELTPTPGLSLDHMVKSIVKWTCDGNFIADEPGDCGSHVLRASLRVACGLPAIDDNRIAARRHMVLPTEHKATGTPFDWTWTDILAPLVSQISADPEAINFLRVMTETPSGSVALQEVVNCCAIFAKDQPEAATSIEHLARCILDVGLDENGDPVDMKDTFIKRWPLHKSVTGDARLYRSHLTVSFITHGSGELLAKCYTSAVPAGKKAEDLFTALADEPASLILSALAGHNTFVPADHGRRFLALANRVFVEMMNERSGLAAKPVTRGHVEFAVAALSRTDKLYTKQYRDLFVSTIAEVLKFTGGSDPRRSEKGLGCFYRGLCTLEDMSMRIKLTGVLLQAGFTTQKLYNKLYTHLSFMDAQDWLAVRSDPVATQFEQFFNQADADAADSPLRKIVDGDLVRQFVTSKAAFLLASIINGSSIRTSKNGRQYRIEAAQAVMDCKDAASELRARDPQRYHFVQICVDRVWTDPRNRSRIRDLKEYETKAAVMEKRRRRALKDRFIKEDNQ</sequence>
<evidence type="ECO:0000313" key="2">
    <source>
        <dbReference type="EMBL" id="KAG9395378.1"/>
    </source>
</evidence>
<reference evidence="2" key="1">
    <citation type="submission" date="2021-05" db="EMBL/GenBank/DDBJ databases">
        <title>A free-living protist that lacks canonical eukaryotic 1 DNA replication and segregation systems.</title>
        <authorList>
            <person name="Salas-Leiva D.E."/>
            <person name="Tromer E.C."/>
            <person name="Curtis B.A."/>
            <person name="Jerlstrom-Hultqvist J."/>
            <person name="Kolisko M."/>
            <person name="Yi Z."/>
            <person name="Salas-Leiva J.S."/>
            <person name="Gallot-Lavallee L."/>
            <person name="Kops G.J.P.L."/>
            <person name="Archibald J.M."/>
            <person name="Simpson A.G.B."/>
            <person name="Roger A.J."/>
        </authorList>
    </citation>
    <scope>NUCLEOTIDE SEQUENCE</scope>
    <source>
        <strain evidence="2">BICM</strain>
    </source>
</reference>
<organism evidence="2 3">
    <name type="scientific">Carpediemonas membranifera</name>
    <dbReference type="NCBI Taxonomy" id="201153"/>
    <lineage>
        <taxon>Eukaryota</taxon>
        <taxon>Metamonada</taxon>
        <taxon>Carpediemonas-like organisms</taxon>
        <taxon>Carpediemonas</taxon>
    </lineage>
</organism>
<gene>
    <name evidence="2" type="ORF">J8273_2945</name>
</gene>
<proteinExistence type="predicted"/>
<dbReference type="EMBL" id="JAHDYR010000011">
    <property type="protein sequence ID" value="KAG9395378.1"/>
    <property type="molecule type" value="Genomic_DNA"/>
</dbReference>
<evidence type="ECO:0000256" key="1">
    <source>
        <dbReference type="SAM" id="MobiDB-lite"/>
    </source>
</evidence>
<comment type="caution">
    <text evidence="2">The sequence shown here is derived from an EMBL/GenBank/DDBJ whole genome shotgun (WGS) entry which is preliminary data.</text>
</comment>
<keyword evidence="3" id="KW-1185">Reference proteome</keyword>
<dbReference type="GO" id="GO:0030686">
    <property type="term" value="C:90S preribosome"/>
    <property type="evidence" value="ECO:0007669"/>
    <property type="project" value="TreeGrafter"/>
</dbReference>
<dbReference type="GO" id="GO:0000472">
    <property type="term" value="P:endonucleolytic cleavage to generate mature 5'-end of SSU-rRNA from (SSU-rRNA, 5.8S rRNA, LSU-rRNA)"/>
    <property type="evidence" value="ECO:0007669"/>
    <property type="project" value="TreeGrafter"/>
</dbReference>
<dbReference type="PANTHER" id="PTHR13102:SF0">
    <property type="entry name" value="NUCLEOLAR PROTEIN 9"/>
    <property type="match status" value="1"/>
</dbReference>
<dbReference type="GO" id="GO:0005730">
    <property type="term" value="C:nucleolus"/>
    <property type="evidence" value="ECO:0007669"/>
    <property type="project" value="TreeGrafter"/>
</dbReference>